<dbReference type="OrthoDB" id="7801365at2"/>
<dbReference type="PROSITE" id="PS50887">
    <property type="entry name" value="GGDEF"/>
    <property type="match status" value="1"/>
</dbReference>
<dbReference type="GO" id="GO:1902201">
    <property type="term" value="P:negative regulation of bacterial-type flagellum-dependent cell motility"/>
    <property type="evidence" value="ECO:0007669"/>
    <property type="project" value="TreeGrafter"/>
</dbReference>
<dbReference type="GO" id="GO:0005886">
    <property type="term" value="C:plasma membrane"/>
    <property type="evidence" value="ECO:0007669"/>
    <property type="project" value="TreeGrafter"/>
</dbReference>
<dbReference type="AlphaFoldDB" id="A0A0P1FEL0"/>
<keyword evidence="3" id="KW-1133">Transmembrane helix</keyword>
<dbReference type="CDD" id="cd01949">
    <property type="entry name" value="GGDEF"/>
    <property type="match status" value="1"/>
</dbReference>
<evidence type="ECO:0000256" key="1">
    <source>
        <dbReference type="ARBA" id="ARBA00012528"/>
    </source>
</evidence>
<dbReference type="InterPro" id="IPR029787">
    <property type="entry name" value="Nucleotide_cyclase"/>
</dbReference>
<dbReference type="Proteomes" id="UP000054823">
    <property type="component" value="Unassembled WGS sequence"/>
</dbReference>
<dbReference type="Pfam" id="PF00990">
    <property type="entry name" value="GGDEF"/>
    <property type="match status" value="1"/>
</dbReference>
<name>A0A0P1FEL0_9RHOB</name>
<dbReference type="EC" id="2.7.7.65" evidence="1"/>
<dbReference type="STRING" id="321267.SHM7688_02950"/>
<dbReference type="GO" id="GO:0043709">
    <property type="term" value="P:cell adhesion involved in single-species biofilm formation"/>
    <property type="evidence" value="ECO:0007669"/>
    <property type="project" value="TreeGrafter"/>
</dbReference>
<dbReference type="PANTHER" id="PTHR45138:SF9">
    <property type="entry name" value="DIGUANYLATE CYCLASE DGCM-RELATED"/>
    <property type="match status" value="1"/>
</dbReference>
<evidence type="ECO:0000256" key="3">
    <source>
        <dbReference type="SAM" id="Phobius"/>
    </source>
</evidence>
<feature type="transmembrane region" description="Helical" evidence="3">
    <location>
        <begin position="223"/>
        <end position="242"/>
    </location>
</feature>
<reference evidence="5 6" key="1">
    <citation type="submission" date="2015-09" db="EMBL/GenBank/DDBJ databases">
        <authorList>
            <consortium name="Swine Surveillance"/>
        </authorList>
    </citation>
    <scope>NUCLEOTIDE SEQUENCE [LARGE SCALE GENOMIC DNA]</scope>
    <source>
        <strain evidence="5 6">CECT 7688</strain>
    </source>
</reference>
<comment type="catalytic activity">
    <reaction evidence="2">
        <text>2 GTP = 3',3'-c-di-GMP + 2 diphosphate</text>
        <dbReference type="Rhea" id="RHEA:24898"/>
        <dbReference type="ChEBI" id="CHEBI:33019"/>
        <dbReference type="ChEBI" id="CHEBI:37565"/>
        <dbReference type="ChEBI" id="CHEBI:58805"/>
        <dbReference type="EC" id="2.7.7.65"/>
    </reaction>
</comment>
<feature type="domain" description="GGDEF" evidence="4">
    <location>
        <begin position="476"/>
        <end position="614"/>
    </location>
</feature>
<feature type="transmembrane region" description="Helical" evidence="3">
    <location>
        <begin position="395"/>
        <end position="412"/>
    </location>
</feature>
<keyword evidence="5" id="KW-0548">Nucleotidyltransferase</keyword>
<proteinExistence type="predicted"/>
<feature type="transmembrane region" description="Helical" evidence="3">
    <location>
        <begin position="369"/>
        <end position="389"/>
    </location>
</feature>
<dbReference type="InterPro" id="IPR050469">
    <property type="entry name" value="Diguanylate_Cyclase"/>
</dbReference>
<evidence type="ECO:0000313" key="5">
    <source>
        <dbReference type="EMBL" id="CUH53496.1"/>
    </source>
</evidence>
<dbReference type="Pfam" id="PF07695">
    <property type="entry name" value="7TMR-DISM_7TM"/>
    <property type="match status" value="1"/>
</dbReference>
<organism evidence="5 6">
    <name type="scientific">Shimia marina</name>
    <dbReference type="NCBI Taxonomy" id="321267"/>
    <lineage>
        <taxon>Bacteria</taxon>
        <taxon>Pseudomonadati</taxon>
        <taxon>Pseudomonadota</taxon>
        <taxon>Alphaproteobacteria</taxon>
        <taxon>Rhodobacterales</taxon>
        <taxon>Roseobacteraceae</taxon>
    </lineage>
</organism>
<dbReference type="PANTHER" id="PTHR45138">
    <property type="entry name" value="REGULATORY COMPONENTS OF SENSORY TRANSDUCTION SYSTEM"/>
    <property type="match status" value="1"/>
</dbReference>
<dbReference type="SUPFAM" id="SSF55073">
    <property type="entry name" value="Nucleotide cyclase"/>
    <property type="match status" value="1"/>
</dbReference>
<sequence>MTQTVRSVFFLTCAALCVVSLVVLLFLPQVLSLEDDTPPPSGPIYNFEHAIFETGKRASLQGLWWFKFGTHLPPDDALDAFQNDTLQKLEVPHDWANDVPKTNTNPFADGIATYAALLNLPPLHQQQLVVALPRVHDAYRIFWVPLDAPEDSLEIGADGTMSGPIVASHGTRAYALEGVREGLLVIHVRKSLSSFGGILSAPFIAEAGSYQDRLQVRRVMEGAIMGTTLLVALFNLFLFLAYRKDPASLLLALTAAALLLRAVILSGTLEILFGGDIRPLRVRLEYSSVLILAWAAYAMHQTLIWQKFGELRGPLLFAMVGMLGVALIFVAPLPVVTADLIFLQIYCVVVIGLMLMTSARAIAQRQKDAWFYTLGWLVPLSAGIHDVHISQAYDGVYLLNLAFVIFVCVYSLKLGRRVAAGITRADIVEEERGLRAQLARRANAMEGHDPLTGLPNRAHFEDELALAWHQKDRSRDGLTLLLLEIDNYSALRDCLGANAAQSLLRQVANALRTNGLRRLDVLARINEAEFAVLLSDTNIDNARLVADRLRHGIEALSTLCDGDNLLCVTASGGLTQAKPCDTRYPTAFAMMDSARHALQQAKAAGKNRVISADNPAEPS</sequence>
<dbReference type="InterPro" id="IPR011623">
    <property type="entry name" value="7TMR_DISM_rcpt_extracell_dom1"/>
</dbReference>
<feature type="transmembrane region" description="Helical" evidence="3">
    <location>
        <begin position="315"/>
        <end position="335"/>
    </location>
</feature>
<accession>A0A0P1FEL0</accession>
<dbReference type="GO" id="GO:0052621">
    <property type="term" value="F:diguanylate cyclase activity"/>
    <property type="evidence" value="ECO:0007669"/>
    <property type="project" value="UniProtKB-EC"/>
</dbReference>
<feature type="transmembrane region" description="Helical" evidence="3">
    <location>
        <begin position="341"/>
        <end position="362"/>
    </location>
</feature>
<keyword evidence="3" id="KW-0812">Transmembrane</keyword>
<keyword evidence="6" id="KW-1185">Reference proteome</keyword>
<dbReference type="SMART" id="SM00267">
    <property type="entry name" value="GGDEF"/>
    <property type="match status" value="1"/>
</dbReference>
<feature type="transmembrane region" description="Helical" evidence="3">
    <location>
        <begin position="249"/>
        <end position="274"/>
    </location>
</feature>
<evidence type="ECO:0000256" key="2">
    <source>
        <dbReference type="ARBA" id="ARBA00034247"/>
    </source>
</evidence>
<dbReference type="InterPro" id="IPR000160">
    <property type="entry name" value="GGDEF_dom"/>
</dbReference>
<dbReference type="InterPro" id="IPR043128">
    <property type="entry name" value="Rev_trsase/Diguanyl_cyclase"/>
</dbReference>
<keyword evidence="5" id="KW-0808">Transferase</keyword>
<gene>
    <name evidence="5" type="primary">yegE</name>
    <name evidence="5" type="ORF">SHM7688_02950</name>
</gene>
<evidence type="ECO:0000259" key="4">
    <source>
        <dbReference type="PROSITE" id="PS50887"/>
    </source>
</evidence>
<dbReference type="EMBL" id="CYPW01000027">
    <property type="protein sequence ID" value="CUH53496.1"/>
    <property type="molecule type" value="Genomic_DNA"/>
</dbReference>
<dbReference type="Gene3D" id="3.30.70.270">
    <property type="match status" value="1"/>
</dbReference>
<evidence type="ECO:0000313" key="6">
    <source>
        <dbReference type="Proteomes" id="UP000054823"/>
    </source>
</evidence>
<keyword evidence="3" id="KW-0472">Membrane</keyword>
<protein>
    <recommendedName>
        <fullName evidence="1">diguanylate cyclase</fullName>
        <ecNumber evidence="1">2.7.7.65</ecNumber>
    </recommendedName>
</protein>
<feature type="transmembrane region" description="Helical" evidence="3">
    <location>
        <begin position="286"/>
        <end position="303"/>
    </location>
</feature>
<dbReference type="NCBIfam" id="TIGR00254">
    <property type="entry name" value="GGDEF"/>
    <property type="match status" value="1"/>
</dbReference>